<reference evidence="3 4" key="1">
    <citation type="submission" date="2013-03" db="EMBL/GenBank/DDBJ databases">
        <title>The Genome Sequence of Enterococcus sulfureus ATCC_49903 (PacBio/Illumina hybrid assembly).</title>
        <authorList>
            <consortium name="The Broad Institute Genomics Platform"/>
            <consortium name="The Broad Institute Genome Sequencing Center for Infectious Disease"/>
            <person name="Earl A."/>
            <person name="Russ C."/>
            <person name="Gilmore M."/>
            <person name="Surin D."/>
            <person name="Walker B."/>
            <person name="Young S."/>
            <person name="Zeng Q."/>
            <person name="Gargeya S."/>
            <person name="Fitzgerald M."/>
            <person name="Haas B."/>
            <person name="Abouelleil A."/>
            <person name="Allen A.W."/>
            <person name="Alvarado L."/>
            <person name="Arachchi H.M."/>
            <person name="Berlin A.M."/>
            <person name="Chapman S.B."/>
            <person name="Gainer-Dewar J."/>
            <person name="Goldberg J."/>
            <person name="Griggs A."/>
            <person name="Gujja S."/>
            <person name="Hansen M."/>
            <person name="Howarth C."/>
            <person name="Imamovic A."/>
            <person name="Ireland A."/>
            <person name="Larimer J."/>
            <person name="McCowan C."/>
            <person name="Murphy C."/>
            <person name="Pearson M."/>
            <person name="Poon T.W."/>
            <person name="Priest M."/>
            <person name="Roberts A."/>
            <person name="Saif S."/>
            <person name="Shea T."/>
            <person name="Sisk P."/>
            <person name="Sykes S."/>
            <person name="Wortman J."/>
            <person name="Nusbaum C."/>
            <person name="Birren B."/>
        </authorList>
    </citation>
    <scope>NUCLEOTIDE SEQUENCE [LARGE SCALE GENOMIC DNA]</scope>
    <source>
        <strain evidence="3 4">ATCC 49903</strain>
    </source>
</reference>
<name>S0KQF1_9ENTE</name>
<dbReference type="InterPro" id="IPR038091">
    <property type="entry name" value="UPF0302_N_sf"/>
</dbReference>
<dbReference type="Proteomes" id="UP000015961">
    <property type="component" value="Unassembled WGS sequence"/>
</dbReference>
<dbReference type="InterPro" id="IPR011188">
    <property type="entry name" value="UPF0302"/>
</dbReference>
<dbReference type="SMART" id="SM00914">
    <property type="entry name" value="IDEAL"/>
    <property type="match status" value="1"/>
</dbReference>
<dbReference type="Pfam" id="PF08858">
    <property type="entry name" value="IDEAL"/>
    <property type="match status" value="1"/>
</dbReference>
<evidence type="ECO:0000313" key="3">
    <source>
        <dbReference type="EMBL" id="EOT83661.1"/>
    </source>
</evidence>
<dbReference type="InterPro" id="IPR027393">
    <property type="entry name" value="Virus_scaffolding_prot_C"/>
</dbReference>
<protein>
    <recommendedName>
        <fullName evidence="2">IDEAL domain-containing protein</fullName>
    </recommendedName>
</protein>
<evidence type="ECO:0000259" key="2">
    <source>
        <dbReference type="SMART" id="SM00914"/>
    </source>
</evidence>
<dbReference type="eggNOG" id="COG5582">
    <property type="taxonomic scope" value="Bacteria"/>
</dbReference>
<organism evidence="3 4">
    <name type="scientific">Enterococcus sulfureus ATCC 49903</name>
    <dbReference type="NCBI Taxonomy" id="1140003"/>
    <lineage>
        <taxon>Bacteria</taxon>
        <taxon>Bacillati</taxon>
        <taxon>Bacillota</taxon>
        <taxon>Bacilli</taxon>
        <taxon>Lactobacillales</taxon>
        <taxon>Enterococcaceae</taxon>
        <taxon>Enterococcus</taxon>
    </lineage>
</organism>
<sequence>MIQLEEKIQWLRYLLTSVTFSRREISWMLEYLIHHEGIVKQIQFVEHVDKTPRGIRLKAGRNVEQPLVLFLNGRTFTDVDQIFHEIRFKWQEPLFVECEFETHTIPNRYVGLVEDNPYYRWNDQISAEDIERIEQSLKQVEIEQQIKQLQAEIDRALDQGDKLQFEQASAQLTQLRMQKADS</sequence>
<dbReference type="InterPro" id="IPR014963">
    <property type="entry name" value="UPF0302_N"/>
</dbReference>
<dbReference type="EMBL" id="ASWO01000005">
    <property type="protein sequence ID" value="EOT83661.1"/>
    <property type="molecule type" value="Genomic_DNA"/>
</dbReference>
<keyword evidence="4" id="KW-1185">Reference proteome</keyword>
<dbReference type="Pfam" id="PF08864">
    <property type="entry name" value="UPF0302"/>
    <property type="match status" value="1"/>
</dbReference>
<accession>S0KQF1</accession>
<dbReference type="Gene3D" id="3.40.1530.30">
    <property type="entry name" value="Uncharacterised family UPF0302, N-terminal domain"/>
    <property type="match status" value="1"/>
</dbReference>
<feature type="coiled-coil region" evidence="1">
    <location>
        <begin position="130"/>
        <end position="166"/>
    </location>
</feature>
<dbReference type="PATRIC" id="fig|1140003.3.peg.1250"/>
<dbReference type="AlphaFoldDB" id="S0KQF1"/>
<proteinExistence type="predicted"/>
<feature type="domain" description="IDEAL" evidence="2">
    <location>
        <begin position="136"/>
        <end position="172"/>
    </location>
</feature>
<evidence type="ECO:0000313" key="4">
    <source>
        <dbReference type="Proteomes" id="UP000015961"/>
    </source>
</evidence>
<keyword evidence="1" id="KW-0175">Coiled coil</keyword>
<dbReference type="PIRSF" id="PIRSF007165">
    <property type="entry name" value="UCP007165"/>
    <property type="match status" value="1"/>
</dbReference>
<gene>
    <name evidence="3" type="ORF">I573_01386</name>
</gene>
<dbReference type="InterPro" id="IPR014957">
    <property type="entry name" value="IDEAL_dom"/>
</dbReference>
<evidence type="ECO:0000256" key="1">
    <source>
        <dbReference type="SAM" id="Coils"/>
    </source>
</evidence>
<dbReference type="OrthoDB" id="2155814at2"/>
<dbReference type="STRING" id="1140003.OMY_01294"/>
<dbReference type="Gene3D" id="4.10.810.10">
    <property type="entry name" value="Virus Scaffolding Protein, Chain A"/>
    <property type="match status" value="1"/>
</dbReference>
<comment type="caution">
    <text evidence="3">The sequence shown here is derived from an EMBL/GenBank/DDBJ whole genome shotgun (WGS) entry which is preliminary data.</text>
</comment>